<feature type="region of interest" description="Disordered" evidence="1">
    <location>
        <begin position="268"/>
        <end position="299"/>
    </location>
</feature>
<feature type="compositionally biased region" description="Low complexity" evidence="1">
    <location>
        <begin position="593"/>
        <end position="616"/>
    </location>
</feature>
<evidence type="ECO:0000256" key="1">
    <source>
        <dbReference type="SAM" id="MobiDB-lite"/>
    </source>
</evidence>
<proteinExistence type="predicted"/>
<feature type="compositionally biased region" description="Basic and acidic residues" evidence="1">
    <location>
        <begin position="376"/>
        <end position="387"/>
    </location>
</feature>
<dbReference type="AlphaFoldDB" id="K0TMI7"/>
<feature type="compositionally biased region" description="Basic residues" evidence="1">
    <location>
        <begin position="455"/>
        <end position="470"/>
    </location>
</feature>
<keyword evidence="3" id="KW-1185">Reference proteome</keyword>
<feature type="non-terminal residue" evidence="2">
    <location>
        <position position="1"/>
    </location>
</feature>
<feature type="compositionally biased region" description="Basic and acidic residues" evidence="1">
    <location>
        <begin position="268"/>
        <end position="280"/>
    </location>
</feature>
<organism evidence="2 3">
    <name type="scientific">Thalassiosira oceanica</name>
    <name type="common">Marine diatom</name>
    <dbReference type="NCBI Taxonomy" id="159749"/>
    <lineage>
        <taxon>Eukaryota</taxon>
        <taxon>Sar</taxon>
        <taxon>Stramenopiles</taxon>
        <taxon>Ochrophyta</taxon>
        <taxon>Bacillariophyta</taxon>
        <taxon>Coscinodiscophyceae</taxon>
        <taxon>Thalassiosirophycidae</taxon>
        <taxon>Thalassiosirales</taxon>
        <taxon>Thalassiosiraceae</taxon>
        <taxon>Thalassiosira</taxon>
    </lineage>
</organism>
<evidence type="ECO:0000313" key="3">
    <source>
        <dbReference type="Proteomes" id="UP000266841"/>
    </source>
</evidence>
<dbReference type="EMBL" id="AGNL01002387">
    <property type="protein sequence ID" value="EJK76271.1"/>
    <property type="molecule type" value="Genomic_DNA"/>
</dbReference>
<name>K0TMI7_THAOC</name>
<feature type="compositionally biased region" description="Basic and acidic residues" evidence="1">
    <location>
        <begin position="510"/>
        <end position="527"/>
    </location>
</feature>
<feature type="compositionally biased region" description="Basic and acidic residues" evidence="1">
    <location>
        <begin position="401"/>
        <end position="414"/>
    </location>
</feature>
<feature type="compositionally biased region" description="Pro residues" evidence="1">
    <location>
        <begin position="319"/>
        <end position="329"/>
    </location>
</feature>
<feature type="region of interest" description="Disordered" evidence="1">
    <location>
        <begin position="314"/>
        <end position="387"/>
    </location>
</feature>
<comment type="caution">
    <text evidence="2">The sequence shown here is derived from an EMBL/GenBank/DDBJ whole genome shotgun (WGS) entry which is preliminary data.</text>
</comment>
<evidence type="ECO:0000313" key="2">
    <source>
        <dbReference type="EMBL" id="EJK76271.1"/>
    </source>
</evidence>
<feature type="compositionally biased region" description="Basic and acidic residues" evidence="1">
    <location>
        <begin position="558"/>
        <end position="574"/>
    </location>
</feature>
<accession>K0TMI7</accession>
<gene>
    <name evidence="2" type="ORF">THAOC_01977</name>
</gene>
<sequence length="643" mass="70895">WGLVDATDGDDKHAILDTLSNWFDRGNDGEAESHIMIESHAVINGDKDSDATFSPTDIPTFSPTAMPSMPVRAKRARHERTHLFPTFEGAGQGVPRSEGAARVQHDPPKPCYIARNAVQLKMPLLVTAALAGQAETKAEAARKMSPEMRPTMGLRRKRLFSDATDRIEGAGSPGTPQRRSATLLPRLQKKPTGAYSESSNTTNLLRLLSEAIAENSPEQIKRRFHARATATEATDGFVLPWRSRAPLPCLRLCKSLRVGLWHLITKTEDQGRNAKGERKSSTWKRPSRPARTNGRSSFIVSTTAVLGNHDRLLQGHIQPQPPRPDPRLGPVPRDGRRPHLLGGLPRHRLPLERVEPSVPRVGRPRPPLRRRRPGHERHVPDHLQGESRVREVLGGVLVDPPLHEQVDGRHDPHGRVPPPEPALRRLQAADVLRPRRTQRAEPLEGPEEAGPDGHRRVRRPAGPRRLRRRALPGPPSAELGRRHAEGLDGGPVRPVGVPGGRRRQRPQQVAERERGEAVREPRPHPAHDAAVPGMGRRDHRRRHDRGVHPPRADLAVRVPREPGTEAESPPRERPQGGVGVDTGVAAARRDGRAPAGRPRGRAVPGGATSQLELRVPARVRREERAEPTRRDDAAAVPPGARAP</sequence>
<feature type="compositionally biased region" description="Basic and acidic residues" evidence="1">
    <location>
        <begin position="619"/>
        <end position="633"/>
    </location>
</feature>
<dbReference type="Proteomes" id="UP000266841">
    <property type="component" value="Unassembled WGS sequence"/>
</dbReference>
<feature type="region of interest" description="Disordered" evidence="1">
    <location>
        <begin position="165"/>
        <end position="198"/>
    </location>
</feature>
<feature type="compositionally biased region" description="Basic residues" evidence="1">
    <location>
        <begin position="362"/>
        <end position="375"/>
    </location>
</feature>
<protein>
    <submittedName>
        <fullName evidence="2">Uncharacterized protein</fullName>
    </submittedName>
</protein>
<reference evidence="2 3" key="1">
    <citation type="journal article" date="2012" name="Genome Biol.">
        <title>Genome and low-iron response of an oceanic diatom adapted to chronic iron limitation.</title>
        <authorList>
            <person name="Lommer M."/>
            <person name="Specht M."/>
            <person name="Roy A.S."/>
            <person name="Kraemer L."/>
            <person name="Andreson R."/>
            <person name="Gutowska M.A."/>
            <person name="Wolf J."/>
            <person name="Bergner S.V."/>
            <person name="Schilhabel M.B."/>
            <person name="Klostermeier U.C."/>
            <person name="Beiko R.G."/>
            <person name="Rosenstiel P."/>
            <person name="Hippler M."/>
            <person name="Laroche J."/>
        </authorList>
    </citation>
    <scope>NUCLEOTIDE SEQUENCE [LARGE SCALE GENOMIC DNA]</scope>
    <source>
        <strain evidence="2 3">CCMP1005</strain>
    </source>
</reference>
<feature type="region of interest" description="Disordered" evidence="1">
    <location>
        <begin position="401"/>
        <end position="643"/>
    </location>
</feature>